<dbReference type="HOGENOM" id="CLU_118902_0_0_4"/>
<feature type="transmembrane region" description="Helical" evidence="1">
    <location>
        <begin position="100"/>
        <end position="118"/>
    </location>
</feature>
<keyword evidence="1" id="KW-0472">Membrane</keyword>
<dbReference type="STRING" id="395495.Lcho_3061"/>
<feature type="transmembrane region" description="Helical" evidence="1">
    <location>
        <begin position="38"/>
        <end position="57"/>
    </location>
</feature>
<feature type="domain" description="YiaAB two helix" evidence="2">
    <location>
        <begin position="98"/>
        <end position="150"/>
    </location>
</feature>
<accession>B1Y040</accession>
<dbReference type="GO" id="GO:0005886">
    <property type="term" value="C:plasma membrane"/>
    <property type="evidence" value="ECO:0007669"/>
    <property type="project" value="TreeGrafter"/>
</dbReference>
<evidence type="ECO:0000313" key="3">
    <source>
        <dbReference type="EMBL" id="ACB35321.1"/>
    </source>
</evidence>
<dbReference type="Proteomes" id="UP000001693">
    <property type="component" value="Chromosome"/>
</dbReference>
<feature type="transmembrane region" description="Helical" evidence="1">
    <location>
        <begin position="63"/>
        <end position="80"/>
    </location>
</feature>
<feature type="domain" description="YiaAB two helix" evidence="2">
    <location>
        <begin position="34"/>
        <end position="86"/>
    </location>
</feature>
<dbReference type="AlphaFoldDB" id="B1Y040"/>
<proteinExistence type="predicted"/>
<evidence type="ECO:0000313" key="4">
    <source>
        <dbReference type="Proteomes" id="UP000001693"/>
    </source>
</evidence>
<dbReference type="PANTHER" id="PTHR37290:SF1">
    <property type="entry name" value="INNER MEMBRANE PROTEIN YIAA"/>
    <property type="match status" value="1"/>
</dbReference>
<keyword evidence="4" id="KW-1185">Reference proteome</keyword>
<dbReference type="KEGG" id="lch:Lcho_3061"/>
<dbReference type="Pfam" id="PF05360">
    <property type="entry name" value="YiaAB"/>
    <property type="match status" value="2"/>
</dbReference>
<dbReference type="InterPro" id="IPR008024">
    <property type="entry name" value="YiaAB"/>
</dbReference>
<sequence length="172" mass="19298" precursor="true">MFNRPGLVMQTTDSLLASSTAVAAAAPRRDTRAWTLQVWLSFAIAVTLCGTGLAWLPGVDLDRAFMVMGYLFCLCSAFVLSKHVRDQQQTRSETTPMWSAVVWGGFMLAMALTAWGLWRMDIQPVWKAYLAVSWLFLISTVFTLAKTLRDAHDVRQYERRMQQRAAALGTDA</sequence>
<dbReference type="eggNOG" id="COG4298">
    <property type="taxonomic scope" value="Bacteria"/>
</dbReference>
<protein>
    <submittedName>
        <fullName evidence="3">YiaAB two helix domain protein</fullName>
    </submittedName>
</protein>
<reference evidence="3 4" key="1">
    <citation type="submission" date="2008-03" db="EMBL/GenBank/DDBJ databases">
        <title>Complete sequence of Leptothrix cholodnii SP-6.</title>
        <authorList>
            <consortium name="US DOE Joint Genome Institute"/>
            <person name="Copeland A."/>
            <person name="Lucas S."/>
            <person name="Lapidus A."/>
            <person name="Glavina del Rio T."/>
            <person name="Dalin E."/>
            <person name="Tice H."/>
            <person name="Bruce D."/>
            <person name="Goodwin L."/>
            <person name="Pitluck S."/>
            <person name="Chertkov O."/>
            <person name="Brettin T."/>
            <person name="Detter J.C."/>
            <person name="Han C."/>
            <person name="Kuske C.R."/>
            <person name="Schmutz J."/>
            <person name="Larimer F."/>
            <person name="Land M."/>
            <person name="Hauser L."/>
            <person name="Kyrpides N."/>
            <person name="Lykidis A."/>
            <person name="Emerson D."/>
            <person name="Richardson P."/>
        </authorList>
    </citation>
    <scope>NUCLEOTIDE SEQUENCE [LARGE SCALE GENOMIC DNA]</scope>
    <source>
        <strain evidence="4">ATCC 51168 / LMG 8142 / SP-6</strain>
    </source>
</reference>
<evidence type="ECO:0000256" key="1">
    <source>
        <dbReference type="SAM" id="Phobius"/>
    </source>
</evidence>
<dbReference type="RefSeq" id="WP_012348072.1">
    <property type="nucleotide sequence ID" value="NC_010524.1"/>
</dbReference>
<dbReference type="GO" id="GO:0006974">
    <property type="term" value="P:DNA damage response"/>
    <property type="evidence" value="ECO:0007669"/>
    <property type="project" value="TreeGrafter"/>
</dbReference>
<keyword evidence="1" id="KW-0812">Transmembrane</keyword>
<dbReference type="InterPro" id="IPR038972">
    <property type="entry name" value="YiaA-like"/>
</dbReference>
<feature type="transmembrane region" description="Helical" evidence="1">
    <location>
        <begin position="124"/>
        <end position="145"/>
    </location>
</feature>
<evidence type="ECO:0000259" key="2">
    <source>
        <dbReference type="Pfam" id="PF05360"/>
    </source>
</evidence>
<dbReference type="EMBL" id="CP001013">
    <property type="protein sequence ID" value="ACB35321.1"/>
    <property type="molecule type" value="Genomic_DNA"/>
</dbReference>
<organism evidence="3 4">
    <name type="scientific">Leptothrix cholodnii (strain ATCC 51168 / LMG 8142 / SP-6)</name>
    <name type="common">Leptothrix discophora (strain SP-6)</name>
    <dbReference type="NCBI Taxonomy" id="395495"/>
    <lineage>
        <taxon>Bacteria</taxon>
        <taxon>Pseudomonadati</taxon>
        <taxon>Pseudomonadota</taxon>
        <taxon>Betaproteobacteria</taxon>
        <taxon>Burkholderiales</taxon>
        <taxon>Sphaerotilaceae</taxon>
        <taxon>Leptothrix</taxon>
    </lineage>
</organism>
<dbReference type="OrthoDB" id="8775489at2"/>
<dbReference type="PANTHER" id="PTHR37290">
    <property type="entry name" value="INNER MEMBRANE PROTEIN YIAA-RELATED"/>
    <property type="match status" value="1"/>
</dbReference>
<keyword evidence="1" id="KW-1133">Transmembrane helix</keyword>
<gene>
    <name evidence="3" type="ordered locus">Lcho_3061</name>
</gene>
<name>B1Y040_LEPCP</name>